<evidence type="ECO:0000259" key="3">
    <source>
        <dbReference type="Pfam" id="PF25372"/>
    </source>
</evidence>
<keyword evidence="5" id="KW-1185">Reference proteome</keyword>
<feature type="region of interest" description="Disordered" evidence="2">
    <location>
        <begin position="1098"/>
        <end position="1119"/>
    </location>
</feature>
<comment type="caution">
    <text evidence="4">The sequence shown here is derived from an EMBL/GenBank/DDBJ whole genome shotgun (WGS) entry which is preliminary data.</text>
</comment>
<dbReference type="SMART" id="SM00367">
    <property type="entry name" value="LRR_CC"/>
    <property type="match status" value="12"/>
</dbReference>
<dbReference type="PANTHER" id="PTHR13382">
    <property type="entry name" value="MITOCHONDRIAL ATP SYNTHASE COUPLING FACTOR B"/>
    <property type="match status" value="1"/>
</dbReference>
<dbReference type="EMBL" id="JAPMOS010000026">
    <property type="protein sequence ID" value="KAJ4458761.1"/>
    <property type="molecule type" value="Genomic_DNA"/>
</dbReference>
<feature type="compositionally biased region" description="Low complexity" evidence="2">
    <location>
        <begin position="1022"/>
        <end position="1032"/>
    </location>
</feature>
<feature type="compositionally biased region" description="Pro residues" evidence="2">
    <location>
        <begin position="278"/>
        <end position="288"/>
    </location>
</feature>
<feature type="region of interest" description="Disordered" evidence="2">
    <location>
        <begin position="266"/>
        <end position="288"/>
    </location>
</feature>
<feature type="compositionally biased region" description="Pro residues" evidence="2">
    <location>
        <begin position="482"/>
        <end position="492"/>
    </location>
</feature>
<evidence type="ECO:0000313" key="5">
    <source>
        <dbReference type="Proteomes" id="UP001141327"/>
    </source>
</evidence>
<dbReference type="InterPro" id="IPR001611">
    <property type="entry name" value="Leu-rich_rpt"/>
</dbReference>
<evidence type="ECO:0000256" key="2">
    <source>
        <dbReference type="SAM" id="MobiDB-lite"/>
    </source>
</evidence>
<evidence type="ECO:0000313" key="4">
    <source>
        <dbReference type="EMBL" id="KAJ4458761.1"/>
    </source>
</evidence>
<feature type="region of interest" description="Disordered" evidence="2">
    <location>
        <begin position="593"/>
        <end position="652"/>
    </location>
</feature>
<dbReference type="InterPro" id="IPR032675">
    <property type="entry name" value="LRR_dom_sf"/>
</dbReference>
<feature type="compositionally biased region" description="Low complexity" evidence="2">
    <location>
        <begin position="1098"/>
        <end position="1111"/>
    </location>
</feature>
<dbReference type="Proteomes" id="UP001141327">
    <property type="component" value="Unassembled WGS sequence"/>
</dbReference>
<feature type="region of interest" description="Disordered" evidence="2">
    <location>
        <begin position="477"/>
        <end position="503"/>
    </location>
</feature>
<dbReference type="Pfam" id="PF25372">
    <property type="entry name" value="DUF7885"/>
    <property type="match status" value="1"/>
</dbReference>
<dbReference type="Pfam" id="PF13516">
    <property type="entry name" value="LRR_6"/>
    <property type="match status" value="1"/>
</dbReference>
<dbReference type="InterPro" id="IPR050648">
    <property type="entry name" value="F-box_LRR-repeat"/>
</dbReference>
<protein>
    <submittedName>
        <fullName evidence="4">Leucine Rich Repeat family protein</fullName>
    </submittedName>
</protein>
<feature type="region of interest" description="Disordered" evidence="2">
    <location>
        <begin position="687"/>
        <end position="708"/>
    </location>
</feature>
<feature type="domain" description="F-box/LRR-repeat protein 15-like leucin rich repeat" evidence="3">
    <location>
        <begin position="293"/>
        <end position="381"/>
    </location>
</feature>
<name>A0ABQ8ULE6_9EUKA</name>
<organism evidence="4 5">
    <name type="scientific">Paratrimastix pyriformis</name>
    <dbReference type="NCBI Taxonomy" id="342808"/>
    <lineage>
        <taxon>Eukaryota</taxon>
        <taxon>Metamonada</taxon>
        <taxon>Preaxostyla</taxon>
        <taxon>Paratrimastigidae</taxon>
        <taxon>Paratrimastix</taxon>
    </lineage>
</organism>
<sequence length="1119" mass="118046">MLLSLPEELLFTILSKHIYYTDIWHLSTTCRRFRLCCKQLRHVDFSLLQRRLTDEAVRTAVRGWSELRVVNLAGCFLCTDIAVRTISLECPLLTELDVSGCSVSFAPTCFLGKQWRGITALRSLSLAHCPQLTDRSLQLLACPSLEQLDLRSCRTISDAGLMALATRCPRLEGLALSNLDLTTDRVVATLVSMCPRLRSLDLCLREARALTTLALRLCYNIVDEGHLPAAAHRPPHSPHFRPHPGMLDLDGLPAVVSPHRKLFPRFMPGSPPRASGPSSPPSSAPQPHPPVTLDLAHCFRVTDRTLADILTACPTLRALDLSYCYQITSAGVAELAHRCPGLTRLILSNCAHVDDRALAALGRGCRLLQELGLGYCLGLTDAAVLQALGDRAVYPALVKLVVANCGFTPGAIATLAKRRPEMHVQADTADHKLAVTSDSPYIESLLLALSARSMHFGMQAYWILASDAEETEWVPARVGWPPDAPRSPPGQPGRPAATRPLAGSQRRIPHIIRLFRLGPAPAPASTPNLEPVPAVSPSPATPPSNSAGDASRSPPAGFGGGGDGDGGDDHVRSATLSEVAACVRAMPSPVPLGMTPPGPLPAAGEVAPPTASGLSPPIAAPDLVKAPRGAARSTTAPDGHVPSAPSSGAGVAGPTVVGAAGSVAPPHPAETGLSPVLGALGVAAEATSNAKTTTAPPGPSPVNSPAVMVSRPGSATIPELFTFQDPASPPPGAACKASLLKEKVEMAAVNGHLPPSLQYICTAHGRTPIPTFDHLPSPPPPPMSLIGFFLPASSLGPLRTTPVPPDEPLATPSCKLLRQQYFQHSLQFAQLLTRIAASMRKFDPALRQPMLQNLLTALNENFQINFVRSNLHNPLWRASHPPHRIIRILPAESTILKSRERAPFMVWVETLDSAFDEPLPPLPPAPHPRPKRSLRRLRLPSPATLEIEASAGLQHQGAMAGERSPRKPSYRVHRAAALDVAEDPERIFPAPRAHTFSAGSLAEAMRSSILDLDTGPTLPSVGSAPLAGAPARAAPPPVLSAAAPKDPTQLLEPPADAAMAPGVATMCEPPLEPAPGLAGPAADASGFLLILPLPAPRAADAPPATAAQPVPRQLSPAPR</sequence>
<dbReference type="InterPro" id="IPR006553">
    <property type="entry name" value="Leu-rich_rpt_Cys-con_subtyp"/>
</dbReference>
<reference evidence="4" key="1">
    <citation type="journal article" date="2022" name="bioRxiv">
        <title>Genomics of Preaxostyla Flagellates Illuminates Evolutionary Transitions and the Path Towards Mitochondrial Loss.</title>
        <authorList>
            <person name="Novak L.V.F."/>
            <person name="Treitli S.C."/>
            <person name="Pyrih J."/>
            <person name="Halakuc P."/>
            <person name="Pipaliya S.V."/>
            <person name="Vacek V."/>
            <person name="Brzon O."/>
            <person name="Soukal P."/>
            <person name="Eme L."/>
            <person name="Dacks J.B."/>
            <person name="Karnkowska A."/>
            <person name="Elias M."/>
            <person name="Hampl V."/>
        </authorList>
    </citation>
    <scope>NUCLEOTIDE SEQUENCE</scope>
    <source>
        <strain evidence="4">RCP-MX</strain>
    </source>
</reference>
<keyword evidence="1" id="KW-0833">Ubl conjugation pathway</keyword>
<feature type="region of interest" description="Disordered" evidence="2">
    <location>
        <begin position="1021"/>
        <end position="1054"/>
    </location>
</feature>
<evidence type="ECO:0000256" key="1">
    <source>
        <dbReference type="ARBA" id="ARBA00022786"/>
    </source>
</evidence>
<proteinExistence type="predicted"/>
<accession>A0ABQ8ULE6</accession>
<feature type="region of interest" description="Disordered" evidence="2">
    <location>
        <begin position="522"/>
        <end position="571"/>
    </location>
</feature>
<feature type="region of interest" description="Disordered" evidence="2">
    <location>
        <begin position="950"/>
        <end position="969"/>
    </location>
</feature>
<dbReference type="Gene3D" id="3.80.10.10">
    <property type="entry name" value="Ribonuclease Inhibitor"/>
    <property type="match status" value="3"/>
</dbReference>
<dbReference type="InterPro" id="IPR057207">
    <property type="entry name" value="FBXL15_LRR"/>
</dbReference>
<gene>
    <name evidence="4" type="ORF">PAPYR_5529</name>
</gene>
<dbReference type="SUPFAM" id="SSF52047">
    <property type="entry name" value="RNI-like"/>
    <property type="match status" value="1"/>
</dbReference>